<dbReference type="OMA" id="CEMKFIR"/>
<reference evidence="2 3" key="1">
    <citation type="journal article" date="2007" name="Nature">
        <title>Evolution of genes and genomes on the Drosophila phylogeny.</title>
        <authorList>
            <consortium name="Drosophila 12 Genomes Consortium"/>
            <person name="Clark A.G."/>
            <person name="Eisen M.B."/>
            <person name="Smith D.R."/>
            <person name="Bergman C.M."/>
            <person name="Oliver B."/>
            <person name="Markow T.A."/>
            <person name="Kaufman T.C."/>
            <person name="Kellis M."/>
            <person name="Gelbart W."/>
            <person name="Iyer V.N."/>
            <person name="Pollard D.A."/>
            <person name="Sackton T.B."/>
            <person name="Larracuente A.M."/>
            <person name="Singh N.D."/>
            <person name="Abad J.P."/>
            <person name="Abt D.N."/>
            <person name="Adryan B."/>
            <person name="Aguade M."/>
            <person name="Akashi H."/>
            <person name="Anderson W.W."/>
            <person name="Aquadro C.F."/>
            <person name="Ardell D.H."/>
            <person name="Arguello R."/>
            <person name="Artieri C.G."/>
            <person name="Barbash D.A."/>
            <person name="Barker D."/>
            <person name="Barsanti P."/>
            <person name="Batterham P."/>
            <person name="Batzoglou S."/>
            <person name="Begun D."/>
            <person name="Bhutkar A."/>
            <person name="Blanco E."/>
            <person name="Bosak S.A."/>
            <person name="Bradley R.K."/>
            <person name="Brand A.D."/>
            <person name="Brent M.R."/>
            <person name="Brooks A.N."/>
            <person name="Brown R.H."/>
            <person name="Butlin R.K."/>
            <person name="Caggese C."/>
            <person name="Calvi B.R."/>
            <person name="Bernardo de Carvalho A."/>
            <person name="Caspi A."/>
            <person name="Castrezana S."/>
            <person name="Celniker S.E."/>
            <person name="Chang J.L."/>
            <person name="Chapple C."/>
            <person name="Chatterji S."/>
            <person name="Chinwalla A."/>
            <person name="Civetta A."/>
            <person name="Clifton S.W."/>
            <person name="Comeron J.M."/>
            <person name="Costello J.C."/>
            <person name="Coyne J.A."/>
            <person name="Daub J."/>
            <person name="David R.G."/>
            <person name="Delcher A.L."/>
            <person name="Delehaunty K."/>
            <person name="Do C.B."/>
            <person name="Ebling H."/>
            <person name="Edwards K."/>
            <person name="Eickbush T."/>
            <person name="Evans J.D."/>
            <person name="Filipski A."/>
            <person name="Findeiss S."/>
            <person name="Freyhult E."/>
            <person name="Fulton L."/>
            <person name="Fulton R."/>
            <person name="Garcia A.C."/>
            <person name="Gardiner A."/>
            <person name="Garfield D.A."/>
            <person name="Garvin B.E."/>
            <person name="Gibson G."/>
            <person name="Gilbert D."/>
            <person name="Gnerre S."/>
            <person name="Godfrey J."/>
            <person name="Good R."/>
            <person name="Gotea V."/>
            <person name="Gravely B."/>
            <person name="Greenberg A.J."/>
            <person name="Griffiths-Jones S."/>
            <person name="Gross S."/>
            <person name="Guigo R."/>
            <person name="Gustafson E.A."/>
            <person name="Haerty W."/>
            <person name="Hahn M.W."/>
            <person name="Halligan D.L."/>
            <person name="Halpern A.L."/>
            <person name="Halter G.M."/>
            <person name="Han M.V."/>
            <person name="Heger A."/>
            <person name="Hillier L."/>
            <person name="Hinrichs A.S."/>
            <person name="Holmes I."/>
            <person name="Hoskins R.A."/>
            <person name="Hubisz M.J."/>
            <person name="Hultmark D."/>
            <person name="Huntley M.A."/>
            <person name="Jaffe D.B."/>
            <person name="Jagadeeshan S."/>
            <person name="Jeck W.R."/>
            <person name="Johnson J."/>
            <person name="Jones C.D."/>
            <person name="Jordan W.C."/>
            <person name="Karpen G.H."/>
            <person name="Kataoka E."/>
            <person name="Keightley P.D."/>
            <person name="Kheradpour P."/>
            <person name="Kirkness E.F."/>
            <person name="Koerich L.B."/>
            <person name="Kristiansen K."/>
            <person name="Kudrna D."/>
            <person name="Kulathinal R.J."/>
            <person name="Kumar S."/>
            <person name="Kwok R."/>
            <person name="Lander E."/>
            <person name="Langley C.H."/>
            <person name="Lapoint R."/>
            <person name="Lazzaro B.P."/>
            <person name="Lee S.J."/>
            <person name="Levesque L."/>
            <person name="Li R."/>
            <person name="Lin C.F."/>
            <person name="Lin M.F."/>
            <person name="Lindblad-Toh K."/>
            <person name="Llopart A."/>
            <person name="Long M."/>
            <person name="Low L."/>
            <person name="Lozovsky E."/>
            <person name="Lu J."/>
            <person name="Luo M."/>
            <person name="Machado C.A."/>
            <person name="Makalowski W."/>
            <person name="Marzo M."/>
            <person name="Matsuda M."/>
            <person name="Matzkin L."/>
            <person name="McAllister B."/>
            <person name="McBride C.S."/>
            <person name="McKernan B."/>
            <person name="McKernan K."/>
            <person name="Mendez-Lago M."/>
            <person name="Minx P."/>
            <person name="Mollenhauer M.U."/>
            <person name="Montooth K."/>
            <person name="Mount S.M."/>
            <person name="Mu X."/>
            <person name="Myers E."/>
            <person name="Negre B."/>
            <person name="Newfeld S."/>
            <person name="Nielsen R."/>
            <person name="Noor M.A."/>
            <person name="O'Grady P."/>
            <person name="Pachter L."/>
            <person name="Papaceit M."/>
            <person name="Parisi M.J."/>
            <person name="Parisi M."/>
            <person name="Parts L."/>
            <person name="Pedersen J.S."/>
            <person name="Pesole G."/>
            <person name="Phillippy A.M."/>
            <person name="Ponting C.P."/>
            <person name="Pop M."/>
            <person name="Porcelli D."/>
            <person name="Powell J.R."/>
            <person name="Prohaska S."/>
            <person name="Pruitt K."/>
            <person name="Puig M."/>
            <person name="Quesneville H."/>
            <person name="Ram K.R."/>
            <person name="Rand D."/>
            <person name="Rasmussen M.D."/>
            <person name="Reed L.K."/>
            <person name="Reenan R."/>
            <person name="Reily A."/>
            <person name="Remington K.A."/>
            <person name="Rieger T.T."/>
            <person name="Ritchie M.G."/>
            <person name="Robin C."/>
            <person name="Rogers Y.H."/>
            <person name="Rohde C."/>
            <person name="Rozas J."/>
            <person name="Rubenfield M.J."/>
            <person name="Ruiz A."/>
            <person name="Russo S."/>
            <person name="Salzberg S.L."/>
            <person name="Sanchez-Gracia A."/>
            <person name="Saranga D.J."/>
            <person name="Sato H."/>
            <person name="Schaeffer S.W."/>
            <person name="Schatz M.C."/>
            <person name="Schlenke T."/>
            <person name="Schwartz R."/>
            <person name="Segarra C."/>
            <person name="Singh R.S."/>
            <person name="Sirot L."/>
            <person name="Sirota M."/>
            <person name="Sisneros N.B."/>
            <person name="Smith C.D."/>
            <person name="Smith T.F."/>
            <person name="Spieth J."/>
            <person name="Stage D.E."/>
            <person name="Stark A."/>
            <person name="Stephan W."/>
            <person name="Strausberg R.L."/>
            <person name="Strempel S."/>
            <person name="Sturgill D."/>
            <person name="Sutton G."/>
            <person name="Sutton G.G."/>
            <person name="Tao W."/>
            <person name="Teichmann S."/>
            <person name="Tobari Y.N."/>
            <person name="Tomimura Y."/>
            <person name="Tsolas J.M."/>
            <person name="Valente V.L."/>
            <person name="Venter E."/>
            <person name="Venter J.C."/>
            <person name="Vicario S."/>
            <person name="Vieira F.G."/>
            <person name="Vilella A.J."/>
            <person name="Villasante A."/>
            <person name="Walenz B."/>
            <person name="Wang J."/>
            <person name="Wasserman M."/>
            <person name="Watts T."/>
            <person name="Wilson D."/>
            <person name="Wilson R.K."/>
            <person name="Wing R.A."/>
            <person name="Wolfner M.F."/>
            <person name="Wong A."/>
            <person name="Wong G.K."/>
            <person name="Wu C.I."/>
            <person name="Wu G."/>
            <person name="Yamamoto D."/>
            <person name="Yang H.P."/>
            <person name="Yang S.P."/>
            <person name="Yorke J.A."/>
            <person name="Yoshida K."/>
            <person name="Zdobnov E."/>
            <person name="Zhang P."/>
            <person name="Zhang Y."/>
            <person name="Zimin A.V."/>
            <person name="Baldwin J."/>
            <person name="Abdouelleil A."/>
            <person name="Abdulkadir J."/>
            <person name="Abebe A."/>
            <person name="Abera B."/>
            <person name="Abreu J."/>
            <person name="Acer S.C."/>
            <person name="Aftuck L."/>
            <person name="Alexander A."/>
            <person name="An P."/>
            <person name="Anderson E."/>
            <person name="Anderson S."/>
            <person name="Arachi H."/>
            <person name="Azer M."/>
            <person name="Bachantsang P."/>
            <person name="Barry A."/>
            <person name="Bayul T."/>
            <person name="Berlin A."/>
            <person name="Bessette D."/>
            <person name="Bloom T."/>
            <person name="Blye J."/>
            <person name="Boguslavskiy L."/>
            <person name="Bonnet C."/>
            <person name="Boukhgalter B."/>
            <person name="Bourzgui I."/>
            <person name="Brown A."/>
            <person name="Cahill P."/>
            <person name="Channer S."/>
            <person name="Cheshatsang Y."/>
            <person name="Chuda L."/>
            <person name="Citroen M."/>
            <person name="Collymore A."/>
            <person name="Cooke P."/>
            <person name="Costello M."/>
            <person name="D'Aco K."/>
            <person name="Daza R."/>
            <person name="De Haan G."/>
            <person name="DeGray S."/>
            <person name="DeMaso C."/>
            <person name="Dhargay N."/>
            <person name="Dooley K."/>
            <person name="Dooley E."/>
            <person name="Doricent M."/>
            <person name="Dorje P."/>
            <person name="Dorjee K."/>
            <person name="Dupes A."/>
            <person name="Elong R."/>
            <person name="Falk J."/>
            <person name="Farina A."/>
            <person name="Faro S."/>
            <person name="Ferguson D."/>
            <person name="Fisher S."/>
            <person name="Foley C.D."/>
            <person name="Franke A."/>
            <person name="Friedrich D."/>
            <person name="Gadbois L."/>
            <person name="Gearin G."/>
            <person name="Gearin C.R."/>
            <person name="Giannoukos G."/>
            <person name="Goode T."/>
            <person name="Graham J."/>
            <person name="Grandbois E."/>
            <person name="Grewal S."/>
            <person name="Gyaltsen K."/>
            <person name="Hafez N."/>
            <person name="Hagos B."/>
            <person name="Hall J."/>
            <person name="Henson C."/>
            <person name="Hollinger A."/>
            <person name="Honan T."/>
            <person name="Huard M.D."/>
            <person name="Hughes L."/>
            <person name="Hurhula B."/>
            <person name="Husby M.E."/>
            <person name="Kamat A."/>
            <person name="Kanga B."/>
            <person name="Kashin S."/>
            <person name="Khazanovich D."/>
            <person name="Kisner P."/>
            <person name="Lance K."/>
            <person name="Lara M."/>
            <person name="Lee W."/>
            <person name="Lennon N."/>
            <person name="Letendre F."/>
            <person name="LeVine R."/>
            <person name="Lipovsky A."/>
            <person name="Liu X."/>
            <person name="Liu J."/>
            <person name="Liu S."/>
            <person name="Lokyitsang T."/>
            <person name="Lokyitsang Y."/>
            <person name="Lubonja R."/>
            <person name="Lui A."/>
            <person name="MacDonald P."/>
            <person name="Magnisalis V."/>
            <person name="Maru K."/>
            <person name="Matthews C."/>
            <person name="McCusker W."/>
            <person name="McDonough S."/>
            <person name="Mehta T."/>
            <person name="Meldrim J."/>
            <person name="Meneus L."/>
            <person name="Mihai O."/>
            <person name="Mihalev A."/>
            <person name="Mihova T."/>
            <person name="Mittelman R."/>
            <person name="Mlenga V."/>
            <person name="Montmayeur A."/>
            <person name="Mulrain L."/>
            <person name="Navidi A."/>
            <person name="Naylor J."/>
            <person name="Negash T."/>
            <person name="Nguyen T."/>
            <person name="Nguyen N."/>
            <person name="Nicol R."/>
            <person name="Norbu C."/>
            <person name="Norbu N."/>
            <person name="Novod N."/>
            <person name="O'Neill B."/>
            <person name="Osman S."/>
            <person name="Markiewicz E."/>
            <person name="Oyono O.L."/>
            <person name="Patti C."/>
            <person name="Phunkhang P."/>
            <person name="Pierre F."/>
            <person name="Priest M."/>
            <person name="Raghuraman S."/>
            <person name="Rege F."/>
            <person name="Reyes R."/>
            <person name="Rise C."/>
            <person name="Rogov P."/>
            <person name="Ross K."/>
            <person name="Ryan E."/>
            <person name="Settipalli S."/>
            <person name="Shea T."/>
            <person name="Sherpa N."/>
            <person name="Shi L."/>
            <person name="Shih D."/>
            <person name="Sparrow T."/>
            <person name="Spaulding J."/>
            <person name="Stalker J."/>
            <person name="Stange-Thomann N."/>
            <person name="Stavropoulos S."/>
            <person name="Stone C."/>
            <person name="Strader C."/>
            <person name="Tesfaye S."/>
            <person name="Thomson T."/>
            <person name="Thoulutsang Y."/>
            <person name="Thoulutsang D."/>
            <person name="Topham K."/>
            <person name="Topping I."/>
            <person name="Tsamla T."/>
            <person name="Vassiliev H."/>
            <person name="Vo A."/>
            <person name="Wangchuk T."/>
            <person name="Wangdi T."/>
            <person name="Weiand M."/>
            <person name="Wilkinson J."/>
            <person name="Wilson A."/>
            <person name="Yadav S."/>
            <person name="Young G."/>
            <person name="Yu Q."/>
            <person name="Zembek L."/>
            <person name="Zhong D."/>
            <person name="Zimmer A."/>
            <person name="Zwirko Z."/>
            <person name="Jaffe D.B."/>
            <person name="Alvarez P."/>
            <person name="Brockman W."/>
            <person name="Butler J."/>
            <person name="Chin C."/>
            <person name="Gnerre S."/>
            <person name="Grabherr M."/>
            <person name="Kleber M."/>
            <person name="Mauceli E."/>
            <person name="MacCallum I."/>
        </authorList>
    </citation>
    <scope>NUCLEOTIDE SEQUENCE [LARGE SCALE GENOMIC DNA]</scope>
    <source>
        <strain evidence="3">Tucson 14030-0811.24</strain>
    </source>
</reference>
<feature type="signal peptide" evidence="1">
    <location>
        <begin position="1"/>
        <end position="20"/>
    </location>
</feature>
<dbReference type="KEGG" id="dwi:6639444"/>
<keyword evidence="3" id="KW-1185">Reference proteome</keyword>
<dbReference type="OrthoDB" id="7789165at2759"/>
<dbReference type="SMART" id="SM00697">
    <property type="entry name" value="DM8"/>
    <property type="match status" value="1"/>
</dbReference>
<accession>B4MMU1</accession>
<dbReference type="AlphaFoldDB" id="B4MMU1"/>
<protein>
    <recommendedName>
        <fullName evidence="4">MD-2-related lipid-recognition domain-containing protein</fullName>
    </recommendedName>
</protein>
<evidence type="ECO:0000313" key="3">
    <source>
        <dbReference type="Proteomes" id="UP000007798"/>
    </source>
</evidence>
<dbReference type="PANTHER" id="PTHR20898">
    <property type="entry name" value="DAEDALUS ON 3-RELATED-RELATED"/>
    <property type="match status" value="1"/>
</dbReference>
<dbReference type="Pfam" id="PF06477">
    <property type="entry name" value="DUF1091"/>
    <property type="match status" value="1"/>
</dbReference>
<keyword evidence="1" id="KW-0732">Signal</keyword>
<evidence type="ECO:0008006" key="4">
    <source>
        <dbReference type="Google" id="ProtNLM"/>
    </source>
</evidence>
<sequence length="181" mass="21487">MKLNIYLAVLMLAIVGEICKTNYYMVEAFRIRYVDCQTYNSSYVEFTRCEMKLVRRGIAAFYMNAKLKQIPVNSAGINLALHKKSNGYQPFLFNQSLDYCYYMRNPRDYPFIHSFHKTFMSISNINHSCPYDHDLKVDRMIYDKNSLKDFPIPIGDYMLQLRVATYKIWRAEVKIYVTKDN</sequence>
<proteinExistence type="predicted"/>
<name>B4MMU1_DROWI</name>
<gene>
    <name evidence="2" type="primary">Dwil\GK17574</name>
    <name evidence="2" type="ORF">Dwil_GK17574</name>
</gene>
<dbReference type="InterPro" id="IPR010512">
    <property type="entry name" value="DUF1091"/>
</dbReference>
<dbReference type="PhylomeDB" id="B4MMU1"/>
<evidence type="ECO:0000256" key="1">
    <source>
        <dbReference type="SAM" id="SignalP"/>
    </source>
</evidence>
<dbReference type="InParanoid" id="B4MMU1"/>
<dbReference type="HOGENOM" id="CLU_116900_0_0_1"/>
<organism evidence="2 3">
    <name type="scientific">Drosophila willistoni</name>
    <name type="common">Fruit fly</name>
    <dbReference type="NCBI Taxonomy" id="7260"/>
    <lineage>
        <taxon>Eukaryota</taxon>
        <taxon>Metazoa</taxon>
        <taxon>Ecdysozoa</taxon>
        <taxon>Arthropoda</taxon>
        <taxon>Hexapoda</taxon>
        <taxon>Insecta</taxon>
        <taxon>Pterygota</taxon>
        <taxon>Neoptera</taxon>
        <taxon>Endopterygota</taxon>
        <taxon>Diptera</taxon>
        <taxon>Brachycera</taxon>
        <taxon>Muscomorpha</taxon>
        <taxon>Ephydroidea</taxon>
        <taxon>Drosophilidae</taxon>
        <taxon>Drosophila</taxon>
        <taxon>Sophophora</taxon>
    </lineage>
</organism>
<dbReference type="Proteomes" id="UP000007798">
    <property type="component" value="Unassembled WGS sequence"/>
</dbReference>
<evidence type="ECO:0000313" key="2">
    <source>
        <dbReference type="EMBL" id="EDW73497.1"/>
    </source>
</evidence>
<dbReference type="EMBL" id="CH963847">
    <property type="protein sequence ID" value="EDW73497.1"/>
    <property type="molecule type" value="Genomic_DNA"/>
</dbReference>
<dbReference type="eggNOG" id="ENOG502TKXH">
    <property type="taxonomic scope" value="Eukaryota"/>
</dbReference>
<dbReference type="PANTHER" id="PTHR20898:SF0">
    <property type="entry name" value="DAEDALUS ON 3-RELATED"/>
    <property type="match status" value="1"/>
</dbReference>
<feature type="chain" id="PRO_5002818135" description="MD-2-related lipid-recognition domain-containing protein" evidence="1">
    <location>
        <begin position="21"/>
        <end position="181"/>
    </location>
</feature>